<dbReference type="EMBL" id="FNDE01000020">
    <property type="protein sequence ID" value="SDH33226.1"/>
    <property type="molecule type" value="Genomic_DNA"/>
</dbReference>
<reference evidence="5 8" key="2">
    <citation type="submission" date="2021-08" db="EMBL/GenBank/DDBJ databases">
        <title>Complete genome sequence of the strain Aneurinibacillus thermoaerophilus CCM 8960.</title>
        <authorList>
            <person name="Musilova J."/>
            <person name="Kourilova X."/>
            <person name="Pernicova I."/>
            <person name="Bezdicek M."/>
            <person name="Lengerova M."/>
            <person name="Obruca S."/>
            <person name="Sedlar K."/>
        </authorList>
    </citation>
    <scope>NUCLEOTIDE SEQUENCE [LARGE SCALE GENOMIC DNA]</scope>
    <source>
        <strain evidence="5 8">CCM 8960</strain>
    </source>
</reference>
<name>A0A1G8BIZ9_ANETH</name>
<comment type="similarity">
    <text evidence="1">Belongs to the glycosyltransferase 28 family.</text>
</comment>
<dbReference type="Proteomes" id="UP000826616">
    <property type="component" value="Chromosome"/>
</dbReference>
<feature type="domain" description="Diacylglycerol glucosyltransferase N-terminal" evidence="4">
    <location>
        <begin position="16"/>
        <end position="184"/>
    </location>
</feature>
<evidence type="ECO:0000259" key="4">
    <source>
        <dbReference type="Pfam" id="PF06925"/>
    </source>
</evidence>
<dbReference type="PANTHER" id="PTHR43025">
    <property type="entry name" value="MONOGALACTOSYLDIACYLGLYCEROL SYNTHASE"/>
    <property type="match status" value="1"/>
</dbReference>
<evidence type="ECO:0000256" key="3">
    <source>
        <dbReference type="ARBA" id="ARBA00022679"/>
    </source>
</evidence>
<evidence type="ECO:0000313" key="7">
    <source>
        <dbReference type="Proteomes" id="UP000198956"/>
    </source>
</evidence>
<evidence type="ECO:0000313" key="5">
    <source>
        <dbReference type="EMBL" id="QYY44073.1"/>
    </source>
</evidence>
<dbReference type="EMBL" id="CP080764">
    <property type="protein sequence ID" value="QYY44073.1"/>
    <property type="molecule type" value="Genomic_DNA"/>
</dbReference>
<dbReference type="RefSeq" id="WP_091260664.1">
    <property type="nucleotide sequence ID" value="NZ_CP080764.1"/>
</dbReference>
<dbReference type="InterPro" id="IPR050519">
    <property type="entry name" value="Glycosyltransf_28_UgtP"/>
</dbReference>
<dbReference type="AlphaFoldDB" id="A0A1G8BIZ9"/>
<proteinExistence type="inferred from homology"/>
<dbReference type="Gene3D" id="3.40.50.2000">
    <property type="entry name" value="Glycogen Phosphorylase B"/>
    <property type="match status" value="1"/>
</dbReference>
<sequence length="366" mass="43156">MKKVLFFPLLQLPSGHHQVADALMRSLEKRAEGISCRKIDFLWYANRHLEKIVTGIYMRWIYYAPQTYKWTYQHCACSASGIKNYQLAWYERLFQDKMEQLLREEKPDLLVCTHAFPSFLISRLKEQGKIFTPAINVYTDFFINEIWGRRGIDFHFVPASSLKNELMGKYNIPEERIHITGIPVDEQFHTTDRKFPVSPPYKILISGGSNGLGDILSLLQKMKHATEFRYFILCGHNKELFHEIASWKMEHIQPLSFISSRKQMNDWYEQVDAIITKPGGVTISEALWKKLPIFVHSVLPGQEEVNLHYLESQKLVYRLLSHSPYETQILNVLQNEEERSNWMKIIERYHQDKEGMAWEKIKELVE</sequence>
<evidence type="ECO:0000256" key="2">
    <source>
        <dbReference type="ARBA" id="ARBA00022676"/>
    </source>
</evidence>
<evidence type="ECO:0000256" key="1">
    <source>
        <dbReference type="ARBA" id="ARBA00006962"/>
    </source>
</evidence>
<organism evidence="6 7">
    <name type="scientific">Aneurinibacillus thermoaerophilus</name>
    <dbReference type="NCBI Taxonomy" id="143495"/>
    <lineage>
        <taxon>Bacteria</taxon>
        <taxon>Bacillati</taxon>
        <taxon>Bacillota</taxon>
        <taxon>Bacilli</taxon>
        <taxon>Bacillales</taxon>
        <taxon>Paenibacillaceae</taxon>
        <taxon>Aneurinibacillus group</taxon>
        <taxon>Aneurinibacillus</taxon>
    </lineage>
</organism>
<dbReference type="GeneID" id="97141268"/>
<dbReference type="InterPro" id="IPR009695">
    <property type="entry name" value="Diacylglyc_glucosyltr_N"/>
</dbReference>
<accession>A0A1G8BIZ9</accession>
<dbReference type="Pfam" id="PF06925">
    <property type="entry name" value="MGDG_synth"/>
    <property type="match status" value="1"/>
</dbReference>
<reference evidence="6 7" key="1">
    <citation type="submission" date="2016-10" db="EMBL/GenBank/DDBJ databases">
        <authorList>
            <person name="de Groot N.N."/>
        </authorList>
    </citation>
    <scope>NUCLEOTIDE SEQUENCE [LARGE SCALE GENOMIC DNA]</scope>
    <source>
        <strain evidence="6 7">L 420-91</strain>
    </source>
</reference>
<keyword evidence="8" id="KW-1185">Reference proteome</keyword>
<gene>
    <name evidence="5" type="ORF">K3F53_07795</name>
    <name evidence="6" type="ORF">SAMN04489735_10205</name>
</gene>
<dbReference type="GO" id="GO:0016020">
    <property type="term" value="C:membrane"/>
    <property type="evidence" value="ECO:0007669"/>
    <property type="project" value="GOC"/>
</dbReference>
<evidence type="ECO:0000313" key="8">
    <source>
        <dbReference type="Proteomes" id="UP000826616"/>
    </source>
</evidence>
<keyword evidence="2" id="KW-0328">Glycosyltransferase</keyword>
<dbReference type="GO" id="GO:0016758">
    <property type="term" value="F:hexosyltransferase activity"/>
    <property type="evidence" value="ECO:0007669"/>
    <property type="project" value="InterPro"/>
</dbReference>
<protein>
    <submittedName>
        <fullName evidence="5">Galactosyldiacylglycerol synthase</fullName>
    </submittedName>
    <submittedName>
        <fullName evidence="6">UDP-N-acetylglucosamine:LPS N-acetylglucosamine transferase</fullName>
    </submittedName>
</protein>
<dbReference type="PANTHER" id="PTHR43025:SF3">
    <property type="entry name" value="MONOGALACTOSYLDIACYLGLYCEROL SYNTHASE 1, CHLOROPLASTIC"/>
    <property type="match status" value="1"/>
</dbReference>
<keyword evidence="3 6" id="KW-0808">Transferase</keyword>
<dbReference type="GO" id="GO:0009247">
    <property type="term" value="P:glycolipid biosynthetic process"/>
    <property type="evidence" value="ECO:0007669"/>
    <property type="project" value="InterPro"/>
</dbReference>
<dbReference type="SUPFAM" id="SSF53756">
    <property type="entry name" value="UDP-Glycosyltransferase/glycogen phosphorylase"/>
    <property type="match status" value="1"/>
</dbReference>
<evidence type="ECO:0000313" key="6">
    <source>
        <dbReference type="EMBL" id="SDH33226.1"/>
    </source>
</evidence>
<dbReference type="OrthoDB" id="9815663at2"/>
<dbReference type="Proteomes" id="UP000198956">
    <property type="component" value="Unassembled WGS sequence"/>
</dbReference>